<dbReference type="PANTHER" id="PTHR33928:SF2">
    <property type="entry name" value="PECTATE LYASE SUPERFAMILY PROTEIN DOMAIN-CONTAINING PROTEIN-RELATED"/>
    <property type="match status" value="1"/>
</dbReference>
<dbReference type="CDD" id="cd23668">
    <property type="entry name" value="GH55_beta13glucanase-like"/>
    <property type="match status" value="1"/>
</dbReference>
<protein>
    <submittedName>
        <fullName evidence="3">Glucan 1,3-beta-glucosidase</fullName>
    </submittedName>
</protein>
<comment type="caution">
    <text evidence="3">The sequence shown here is derived from an EMBL/GenBank/DDBJ whole genome shotgun (WGS) entry which is preliminary data.</text>
</comment>
<dbReference type="GO" id="GO:0004650">
    <property type="term" value="F:polygalacturonase activity"/>
    <property type="evidence" value="ECO:0007669"/>
    <property type="project" value="InterPro"/>
</dbReference>
<dbReference type="PANTHER" id="PTHR33928">
    <property type="entry name" value="POLYGALACTURONASE QRT3"/>
    <property type="match status" value="1"/>
</dbReference>
<dbReference type="Proteomes" id="UP000315522">
    <property type="component" value="Unassembled WGS sequence"/>
</dbReference>
<proteinExistence type="predicted"/>
<evidence type="ECO:0000313" key="4">
    <source>
        <dbReference type="Proteomes" id="UP000315522"/>
    </source>
</evidence>
<dbReference type="Pfam" id="PF12708">
    <property type="entry name" value="Pect-lyase_RHGA_epim"/>
    <property type="match status" value="2"/>
</dbReference>
<dbReference type="Gene3D" id="2.160.20.10">
    <property type="entry name" value="Single-stranded right-handed beta-helix, Pectin lyase-like"/>
    <property type="match status" value="2"/>
</dbReference>
<dbReference type="FunFam" id="2.160.20.10:FF:000026">
    <property type="entry name" value="Exo-beta-1,3-glucanase Exg0"/>
    <property type="match status" value="1"/>
</dbReference>
<evidence type="ECO:0000313" key="3">
    <source>
        <dbReference type="EMBL" id="TVY88901.1"/>
    </source>
</evidence>
<keyword evidence="4" id="KW-1185">Reference proteome</keyword>
<gene>
    <name evidence="3" type="primary">EXG1_1</name>
    <name evidence="3" type="ORF">LAWI1_G005135</name>
</gene>
<reference evidence="3 4" key="1">
    <citation type="submission" date="2018-05" db="EMBL/GenBank/DDBJ databases">
        <title>Genome sequencing and assembly of the regulated plant pathogen Lachnellula willkommii and related sister species for the development of diagnostic species identification markers.</title>
        <authorList>
            <person name="Giroux E."/>
            <person name="Bilodeau G."/>
        </authorList>
    </citation>
    <scope>NUCLEOTIDE SEQUENCE [LARGE SCALE GENOMIC DNA]</scope>
    <source>
        <strain evidence="3 4">CBS 172.35</strain>
    </source>
</reference>
<dbReference type="AlphaFoldDB" id="A0A559M7G9"/>
<feature type="domain" description="Rhamnogalacturonase A/B/Epimerase-like pectate lyase" evidence="2">
    <location>
        <begin position="418"/>
        <end position="489"/>
    </location>
</feature>
<evidence type="ECO:0000259" key="2">
    <source>
        <dbReference type="Pfam" id="PF12708"/>
    </source>
</evidence>
<name>A0A559M7G9_9HELO</name>
<sequence>MATFSLFALFVAFQAFLLLVSGAPASSTPQSTTVSNSTTASSWWFASISRQGTVPFGTAGYKVFRNVKDYGAQGDGSHDDTAAINSAITDGSRCGQGCDSSTTTPAIIYFPPGTYAISAPIVQLYYTQFVGDAVTVPTIKATAGFKGIALIDSDPYADGGANWYTNQNNFFRQVRNFIIDITAMPVGSGACIHWQVAQATSLQNIVFNMRTDGGTANAQQGIFMDNGSGGFMTDLTFNGGKYGAFFGNQQFTTRNLTFNGCQTAVYMNWNWAWTLSGLKINNCQVGVDMANGGTSAQTVGSVLLIDSTISNTPVGVSTAYSTKEGVTNGTLIIDNVDFSSNVPVAVSADNATVLAGNAKVASWAQGSQYTSGSTGAGLAKQGPLTAVTKPTSLLNSAGNVFTRSKPQYESVSSSSFKSAKAAGAKGDGVTDDTKAIQALFNSAGSGDVVYFDHGAYVITDTVTVPKNIRVTGEIWPMIMAGGTAFNNQASPKPVFQVGQPGDVGAVEISDLIFETLGPQPGAIMVEWNVAESSQGAAGMWDVHFRIGGTAGTQLQSNTCSENHNVTAPANTACEGAFLLLHVTQKATIYLENNWFWVADHELDLGMYNFPHFPQGMMIDANMIKGDHNQINIFNGRGVLIESDVGPVWLYGTSSEHSVLYNYQISNASNVYMSLIQTETPYFQSNPDATTPFTANSNYQDPVFSGNSSSNKAWGLRIVDSKDVFVYGAGLYSFFDNYLQTCLATESCQENMVSIENSGSINLYGLSTKAATNQVTVNGKSAALDSANRNNFCATISVFTETG</sequence>
<feature type="chain" id="PRO_5022099156" evidence="1">
    <location>
        <begin position="23"/>
        <end position="802"/>
    </location>
</feature>
<dbReference type="FunFam" id="2.160.20.10:FF:000023">
    <property type="entry name" value="Exo-beta-1,3-glucanase Exg0"/>
    <property type="match status" value="1"/>
</dbReference>
<accession>A0A559M7G9</accession>
<dbReference type="SUPFAM" id="SSF51126">
    <property type="entry name" value="Pectin lyase-like"/>
    <property type="match status" value="2"/>
</dbReference>
<keyword evidence="1" id="KW-0732">Signal</keyword>
<dbReference type="InterPro" id="IPR012334">
    <property type="entry name" value="Pectin_lyas_fold"/>
</dbReference>
<organism evidence="3 4">
    <name type="scientific">Lachnellula willkommii</name>
    <dbReference type="NCBI Taxonomy" id="215461"/>
    <lineage>
        <taxon>Eukaryota</taxon>
        <taxon>Fungi</taxon>
        <taxon>Dikarya</taxon>
        <taxon>Ascomycota</taxon>
        <taxon>Pezizomycotina</taxon>
        <taxon>Leotiomycetes</taxon>
        <taxon>Helotiales</taxon>
        <taxon>Lachnaceae</taxon>
        <taxon>Lachnellula</taxon>
    </lineage>
</organism>
<dbReference type="InterPro" id="IPR039279">
    <property type="entry name" value="QRT3-like"/>
</dbReference>
<dbReference type="InterPro" id="IPR011050">
    <property type="entry name" value="Pectin_lyase_fold/virulence"/>
</dbReference>
<feature type="signal peptide" evidence="1">
    <location>
        <begin position="1"/>
        <end position="22"/>
    </location>
</feature>
<dbReference type="EMBL" id="QGML01001505">
    <property type="protein sequence ID" value="TVY88901.1"/>
    <property type="molecule type" value="Genomic_DNA"/>
</dbReference>
<feature type="domain" description="Rhamnogalacturonase A/B/Epimerase-like pectate lyase" evidence="2">
    <location>
        <begin position="64"/>
        <end position="288"/>
    </location>
</feature>
<dbReference type="InterPro" id="IPR024535">
    <property type="entry name" value="RHGA/B-epi-like_pectate_lyase"/>
</dbReference>
<evidence type="ECO:0000256" key="1">
    <source>
        <dbReference type="SAM" id="SignalP"/>
    </source>
</evidence>